<dbReference type="AlphaFoldDB" id="A0AAE1GU57"/>
<comment type="caution">
    <text evidence="2">The sequence shown here is derived from an EMBL/GenBank/DDBJ whole genome shotgun (WGS) entry which is preliminary data.</text>
</comment>
<name>A0AAE1GU57_9NEOP</name>
<evidence type="ECO:0000256" key="1">
    <source>
        <dbReference type="SAM" id="MobiDB-lite"/>
    </source>
</evidence>
<evidence type="ECO:0000313" key="3">
    <source>
        <dbReference type="Proteomes" id="UP001219518"/>
    </source>
</evidence>
<sequence length="148" mass="16066">MASAVILELSATAAPPFESTTIGPVMVASKNFKAVDPTINLSGALQGLKVSARPVPCRAAPRLSGRVGDDDDDDDDKKALFLVVTCRLPRPKRYSENPSVRMSHTLVPPTEAQSCKSVQLEIAPLQGEDDQDQAEELFHSEMLKREHV</sequence>
<proteinExistence type="predicted"/>
<reference evidence="2" key="1">
    <citation type="submission" date="2021-07" db="EMBL/GenBank/DDBJ databases">
        <authorList>
            <person name="Catto M.A."/>
            <person name="Jacobson A."/>
            <person name="Kennedy G."/>
            <person name="Labadie P."/>
            <person name="Hunt B.G."/>
            <person name="Srinivasan R."/>
        </authorList>
    </citation>
    <scope>NUCLEOTIDE SEQUENCE</scope>
    <source>
        <strain evidence="2">PL_HMW_Pooled</strain>
        <tissue evidence="2">Head</tissue>
    </source>
</reference>
<dbReference type="Proteomes" id="UP001219518">
    <property type="component" value="Unassembled WGS sequence"/>
</dbReference>
<gene>
    <name evidence="2" type="ORF">KUF71_019270</name>
</gene>
<dbReference type="GO" id="GO:0016301">
    <property type="term" value="F:kinase activity"/>
    <property type="evidence" value="ECO:0007669"/>
    <property type="project" value="UniProtKB-KW"/>
</dbReference>
<keyword evidence="2" id="KW-0808">Transferase</keyword>
<evidence type="ECO:0000313" key="2">
    <source>
        <dbReference type="EMBL" id="KAK3909014.1"/>
    </source>
</evidence>
<dbReference type="EMBL" id="JAHWGI010000083">
    <property type="protein sequence ID" value="KAK3909014.1"/>
    <property type="molecule type" value="Genomic_DNA"/>
</dbReference>
<reference evidence="2" key="2">
    <citation type="journal article" date="2023" name="BMC Genomics">
        <title>Pest status, molecular evolution, and epigenetic factors derived from the genome assembly of Frankliniella fusca, a thysanopteran phytovirus vector.</title>
        <authorList>
            <person name="Catto M.A."/>
            <person name="Labadie P.E."/>
            <person name="Jacobson A.L."/>
            <person name="Kennedy G.G."/>
            <person name="Srinivasan R."/>
            <person name="Hunt B.G."/>
        </authorList>
    </citation>
    <scope>NUCLEOTIDE SEQUENCE</scope>
    <source>
        <strain evidence="2">PL_HMW_Pooled</strain>
    </source>
</reference>
<protein>
    <submittedName>
        <fullName evidence="2">Serine/threonine-protein kinase plk-2</fullName>
    </submittedName>
</protein>
<feature type="region of interest" description="Disordered" evidence="1">
    <location>
        <begin position="93"/>
        <end position="113"/>
    </location>
</feature>
<keyword evidence="2" id="KW-0418">Kinase</keyword>
<keyword evidence="3" id="KW-1185">Reference proteome</keyword>
<organism evidence="2 3">
    <name type="scientific">Frankliniella fusca</name>
    <dbReference type="NCBI Taxonomy" id="407009"/>
    <lineage>
        <taxon>Eukaryota</taxon>
        <taxon>Metazoa</taxon>
        <taxon>Ecdysozoa</taxon>
        <taxon>Arthropoda</taxon>
        <taxon>Hexapoda</taxon>
        <taxon>Insecta</taxon>
        <taxon>Pterygota</taxon>
        <taxon>Neoptera</taxon>
        <taxon>Paraneoptera</taxon>
        <taxon>Thysanoptera</taxon>
        <taxon>Terebrantia</taxon>
        <taxon>Thripoidea</taxon>
        <taxon>Thripidae</taxon>
        <taxon>Frankliniella</taxon>
    </lineage>
</organism>
<accession>A0AAE1GU57</accession>